<organism evidence="2 3">
    <name type="scientific">Methylorubrum extorquens (strain ATCC 14718 / DSM 1338 / JCM 2805 / NCIMB 9133 / AM1)</name>
    <name type="common">Methylobacterium extorquens</name>
    <dbReference type="NCBI Taxonomy" id="272630"/>
    <lineage>
        <taxon>Bacteria</taxon>
        <taxon>Pseudomonadati</taxon>
        <taxon>Pseudomonadota</taxon>
        <taxon>Alphaproteobacteria</taxon>
        <taxon>Hyphomicrobiales</taxon>
        <taxon>Methylobacteriaceae</taxon>
        <taxon>Methylorubrum</taxon>
    </lineage>
</organism>
<protein>
    <recommendedName>
        <fullName evidence="4">SPOR domain-containing protein</fullName>
    </recommendedName>
</protein>
<evidence type="ECO:0000256" key="1">
    <source>
        <dbReference type="SAM" id="MobiDB-lite"/>
    </source>
</evidence>
<dbReference type="EMBL" id="CP001511">
    <property type="protein sequence ID" value="ACS43253.1"/>
    <property type="molecule type" value="Genomic_DNA"/>
</dbReference>
<feature type="region of interest" description="Disordered" evidence="1">
    <location>
        <begin position="146"/>
        <end position="188"/>
    </location>
</feature>
<evidence type="ECO:0000313" key="2">
    <source>
        <dbReference type="EMBL" id="ACS43253.1"/>
    </source>
</evidence>
<feature type="region of interest" description="Disordered" evidence="1">
    <location>
        <begin position="1"/>
        <end position="20"/>
    </location>
</feature>
<feature type="compositionally biased region" description="Pro residues" evidence="1">
    <location>
        <begin position="87"/>
        <end position="105"/>
    </location>
</feature>
<dbReference type="AlphaFoldDB" id="C5B471"/>
<keyword evidence="3" id="KW-1185">Reference proteome</keyword>
<proteinExistence type="predicted"/>
<dbReference type="KEGG" id="mea:Mex_2p0401"/>
<dbReference type="Proteomes" id="UP000009081">
    <property type="component" value="Plasmid megaplasmid"/>
</dbReference>
<feature type="compositionally biased region" description="Low complexity" evidence="1">
    <location>
        <begin position="169"/>
        <end position="188"/>
    </location>
</feature>
<accession>C5B471</accession>
<sequence length="382" mass="39204">MLSAGTALAAPASETASAGDRTTWIRVSCSQYGALVYSDEKSADDAGATSDWRETIARSFPKAICVTARRLGGLDTKYKPFGTLPSVLPPPEPPPPEPVAPPPPAAARISQGEQAPAALPLQSPGTPGAPVDDASLRAALSAIGMSRGKPAQRAPSMPPAPVPAPPAEPSAATSEPAATSAAKAASVPAQPVETVAFADDQDYATGGFIVSDENPVERRGTGRRTVLAGMVFAEPGQASGFVDPGMTTGGVMVAEVEPVVRIETVAAAAVLPEQPSEKPSPKAETTPQPNVMVQIASFAGWERNRMQGVWRHLSSKAAALTGLEPRIVKVGGSRVYTALRIGPLDETAARDLARTLGEKGLEARMLTGAAPAMVAMAGDVQN</sequence>
<geneLocation type="plasmid" evidence="2 3">
    <name>megaplasmid</name>
</geneLocation>
<reference evidence="2 3" key="1">
    <citation type="journal article" date="2009" name="PLoS ONE">
        <title>Methylobacterium genome sequences: a reference blueprint to investigate microbial metabolism of C1 compounds from natural and industrial sources.</title>
        <authorList>
            <person name="Vuilleumier S."/>
            <person name="Chistoserdova L."/>
            <person name="Lee M.-C."/>
            <person name="Bringel F."/>
            <person name="Lajus A."/>
            <person name="Zhou Y."/>
            <person name="Gourion B."/>
            <person name="Barbe V."/>
            <person name="Chang J."/>
            <person name="Cruveiller S."/>
            <person name="Dossat C."/>
            <person name="Gillett W."/>
            <person name="Gruffaz C."/>
            <person name="Haugen E."/>
            <person name="Hourcade E."/>
            <person name="Levy R."/>
            <person name="Mangenot S."/>
            <person name="Muller E."/>
            <person name="Nadalig T."/>
            <person name="Pagni M."/>
            <person name="Penny C."/>
            <person name="Peyraud R."/>
            <person name="Robinson D.G."/>
            <person name="Roche D."/>
            <person name="Rouy Z."/>
            <person name="Saenampechek C."/>
            <person name="Salvignol G."/>
            <person name="Vallenet D."/>
            <person name="Wu Z."/>
            <person name="Marx C.J."/>
            <person name="Vorholt J.A."/>
            <person name="Olson M.V."/>
            <person name="Kaul R."/>
            <person name="Weissenbach J."/>
            <person name="Medigue C."/>
            <person name="Lidstrom M.E."/>
        </authorList>
    </citation>
    <scope>NUCLEOTIDE SEQUENCE [LARGE SCALE GENOMIC DNA]</scope>
    <source>
        <strain evidence="3">ATCC 14718 / DSM 1338 / JCM 2805 / NCIMB 9133 / AM1</strain>
    </source>
</reference>
<feature type="compositionally biased region" description="Low complexity" evidence="1">
    <location>
        <begin position="1"/>
        <end position="19"/>
    </location>
</feature>
<feature type="compositionally biased region" description="Pro residues" evidence="1">
    <location>
        <begin position="156"/>
        <end position="168"/>
    </location>
</feature>
<name>C5B471_METEA</name>
<evidence type="ECO:0000313" key="3">
    <source>
        <dbReference type="Proteomes" id="UP000009081"/>
    </source>
</evidence>
<dbReference type="HOGENOM" id="CLU_723221_0_0_5"/>
<evidence type="ECO:0008006" key="4">
    <source>
        <dbReference type="Google" id="ProtNLM"/>
    </source>
</evidence>
<gene>
    <name evidence="2" type="ordered locus">MexAM1_META2p0401</name>
</gene>
<feature type="region of interest" description="Disordered" evidence="1">
    <location>
        <begin position="82"/>
        <end position="132"/>
    </location>
</feature>
<keyword evidence="2" id="KW-0614">Plasmid</keyword>